<dbReference type="SMART" id="SM00382">
    <property type="entry name" value="AAA"/>
    <property type="match status" value="1"/>
</dbReference>
<evidence type="ECO:0000256" key="10">
    <source>
        <dbReference type="ARBA" id="ARBA00022932"/>
    </source>
</evidence>
<feature type="region of interest" description="Disordered" evidence="12">
    <location>
        <begin position="380"/>
        <end position="453"/>
    </location>
</feature>
<keyword evidence="4" id="KW-0548">Nucleotidyltransferase</keyword>
<evidence type="ECO:0000256" key="11">
    <source>
        <dbReference type="ARBA" id="ARBA00049244"/>
    </source>
</evidence>
<evidence type="ECO:0000256" key="5">
    <source>
        <dbReference type="ARBA" id="ARBA00022705"/>
    </source>
</evidence>
<evidence type="ECO:0000256" key="6">
    <source>
        <dbReference type="ARBA" id="ARBA00022723"/>
    </source>
</evidence>
<dbReference type="FunFam" id="3.40.50.300:FF:000014">
    <property type="entry name" value="DNA polymerase III subunit gamma/tau"/>
    <property type="match status" value="1"/>
</dbReference>
<dbReference type="GO" id="GO:0003887">
    <property type="term" value="F:DNA-directed DNA polymerase activity"/>
    <property type="evidence" value="ECO:0007669"/>
    <property type="project" value="UniProtKB-KW"/>
</dbReference>
<feature type="compositionally biased region" description="Pro residues" evidence="12">
    <location>
        <begin position="425"/>
        <end position="435"/>
    </location>
</feature>
<dbReference type="PRINTS" id="PR00300">
    <property type="entry name" value="CLPPROTEASEA"/>
</dbReference>
<dbReference type="EMBL" id="FQVY01000001">
    <property type="protein sequence ID" value="SHF64592.1"/>
    <property type="molecule type" value="Genomic_DNA"/>
</dbReference>
<dbReference type="SUPFAM" id="SSF52540">
    <property type="entry name" value="P-loop containing nucleoside triphosphate hydrolases"/>
    <property type="match status" value="1"/>
</dbReference>
<feature type="region of interest" description="Disordered" evidence="12">
    <location>
        <begin position="527"/>
        <end position="546"/>
    </location>
</feature>
<keyword evidence="8" id="KW-0862">Zinc</keyword>
<dbReference type="InterPro" id="IPR003593">
    <property type="entry name" value="AAA+_ATPase"/>
</dbReference>
<keyword evidence="3" id="KW-0808">Transferase</keyword>
<dbReference type="CDD" id="cd00009">
    <property type="entry name" value="AAA"/>
    <property type="match status" value="1"/>
</dbReference>
<dbReference type="Proteomes" id="UP000184089">
    <property type="component" value="Unassembled WGS sequence"/>
</dbReference>
<dbReference type="Pfam" id="PF12169">
    <property type="entry name" value="DNA_pol3_gamma3"/>
    <property type="match status" value="1"/>
</dbReference>
<organism evidence="14 15">
    <name type="scientific">Bittarella massiliensis</name>
    <name type="common">ex Durand et al. 2017</name>
    <dbReference type="NCBI Taxonomy" id="1720313"/>
    <lineage>
        <taxon>Bacteria</taxon>
        <taxon>Bacillati</taxon>
        <taxon>Bacillota</taxon>
        <taxon>Clostridia</taxon>
        <taxon>Eubacteriales</taxon>
        <taxon>Oscillospiraceae</taxon>
        <taxon>Bittarella (ex Durand et al. 2017)</taxon>
    </lineage>
</organism>
<dbReference type="GO" id="GO:0003677">
    <property type="term" value="F:DNA binding"/>
    <property type="evidence" value="ECO:0007669"/>
    <property type="project" value="InterPro"/>
</dbReference>
<evidence type="ECO:0000256" key="3">
    <source>
        <dbReference type="ARBA" id="ARBA00022679"/>
    </source>
</evidence>
<sequence>MAAIYRALYRKYRPLTFDDVIGQEPIVTTLKNQVETGKLSHAYLFTGSRGTGKTTCSKILAKAINCPNVKDGQPCGVCDICTGIDEDSIIDVVELDAASNNGVDNIRALREEANFVPTRCKKRVYIIDEVHMLSPSAFNALLKIMEEPPEHVVFILATTELHKLPVTILSRCQRFDFARITAEQIAGRLAVIAERERVQLDDDARFLLAKLADGGMRDALSLLDKCASTGERVSLQMVKDLCGVADKSYLFDLFDCLLDRDLGRAIALLDDLFAHSVDMGRLAQELLSHGRDLMLCKVMEDFDTLVLCPPDDRQRYVEQAARIPQGEMMGWMARLMKGADAVGRAASPRIAMEMLLVEITAAANQPTAPQVTAVRVSAAKPAAVPQAKPVARPAPEPAREEREEEVPLPDAPPPAEDAGWQEPAAPAPAAPPIPEAVPEKPVAAAAPAAGAAPQPLPEWPQVLDALANHNRLAAAALANSRAYLSGDLVLIASENATFLKMMRENARTKADIRAAVSEVTGKTCRLGPYREPEDEAAPTEGGGQKLDQLIARAQAQGIDVTIKE</sequence>
<evidence type="ECO:0000256" key="9">
    <source>
        <dbReference type="ARBA" id="ARBA00022840"/>
    </source>
</evidence>
<accession>A0AAQ1MAX2</accession>
<evidence type="ECO:0000256" key="1">
    <source>
        <dbReference type="ARBA" id="ARBA00006360"/>
    </source>
</evidence>
<evidence type="ECO:0000256" key="8">
    <source>
        <dbReference type="ARBA" id="ARBA00022833"/>
    </source>
</evidence>
<name>A0AAQ1MAX2_9FIRM</name>
<keyword evidence="6" id="KW-0479">Metal-binding</keyword>
<dbReference type="RefSeq" id="WP_073260901.1">
    <property type="nucleotide sequence ID" value="NZ_FQVY01000001.1"/>
</dbReference>
<dbReference type="InterPro" id="IPR012763">
    <property type="entry name" value="DNA_pol_III_sug/sutau_N"/>
</dbReference>
<comment type="similarity">
    <text evidence="1">Belongs to the DnaX/STICHEL family.</text>
</comment>
<dbReference type="InterPro" id="IPR008921">
    <property type="entry name" value="DNA_pol3_clamp-load_cplx_C"/>
</dbReference>
<dbReference type="PANTHER" id="PTHR11669">
    <property type="entry name" value="REPLICATION FACTOR C / DNA POLYMERASE III GAMMA-TAU SUBUNIT"/>
    <property type="match status" value="1"/>
</dbReference>
<keyword evidence="5" id="KW-0235">DNA replication</keyword>
<keyword evidence="10" id="KW-0239">DNA-directed DNA polymerase</keyword>
<dbReference type="GO" id="GO:0009360">
    <property type="term" value="C:DNA polymerase III complex"/>
    <property type="evidence" value="ECO:0007669"/>
    <property type="project" value="InterPro"/>
</dbReference>
<dbReference type="Gene3D" id="1.20.272.10">
    <property type="match status" value="1"/>
</dbReference>
<dbReference type="PANTHER" id="PTHR11669:SF0">
    <property type="entry name" value="PROTEIN STICHEL-LIKE 2"/>
    <property type="match status" value="1"/>
</dbReference>
<dbReference type="Gene3D" id="3.40.50.300">
    <property type="entry name" value="P-loop containing nucleotide triphosphate hydrolases"/>
    <property type="match status" value="1"/>
</dbReference>
<evidence type="ECO:0000313" key="14">
    <source>
        <dbReference type="EMBL" id="SHF64592.1"/>
    </source>
</evidence>
<gene>
    <name evidence="14" type="ORF">SAMN05444424_0183</name>
</gene>
<comment type="caution">
    <text evidence="14">The sequence shown here is derived from an EMBL/GenBank/DDBJ whole genome shotgun (WGS) entry which is preliminary data.</text>
</comment>
<evidence type="ECO:0000313" key="15">
    <source>
        <dbReference type="Proteomes" id="UP000184089"/>
    </source>
</evidence>
<evidence type="ECO:0000256" key="12">
    <source>
        <dbReference type="SAM" id="MobiDB-lite"/>
    </source>
</evidence>
<dbReference type="NCBIfam" id="NF004046">
    <property type="entry name" value="PRK05563.1"/>
    <property type="match status" value="1"/>
</dbReference>
<keyword evidence="7" id="KW-0547">Nucleotide-binding</keyword>
<dbReference type="InterPro" id="IPR027417">
    <property type="entry name" value="P-loop_NTPase"/>
</dbReference>
<dbReference type="Pfam" id="PF22608">
    <property type="entry name" value="DNAX_ATPase_lid"/>
    <property type="match status" value="1"/>
</dbReference>
<dbReference type="GO" id="GO:0006261">
    <property type="term" value="P:DNA-templated DNA replication"/>
    <property type="evidence" value="ECO:0007669"/>
    <property type="project" value="TreeGrafter"/>
</dbReference>
<feature type="compositionally biased region" description="Low complexity" evidence="12">
    <location>
        <begin position="439"/>
        <end position="453"/>
    </location>
</feature>
<dbReference type="AlphaFoldDB" id="A0AAQ1MAX2"/>
<dbReference type="GO" id="GO:0005524">
    <property type="term" value="F:ATP binding"/>
    <property type="evidence" value="ECO:0007669"/>
    <property type="project" value="UniProtKB-KW"/>
</dbReference>
<keyword evidence="9" id="KW-0067">ATP-binding</keyword>
<dbReference type="EC" id="2.7.7.7" evidence="2"/>
<evidence type="ECO:0000259" key="13">
    <source>
        <dbReference type="SMART" id="SM00382"/>
    </source>
</evidence>
<dbReference type="InterPro" id="IPR045085">
    <property type="entry name" value="HLD_clamp_pol_III_gamma_tau"/>
</dbReference>
<dbReference type="InterPro" id="IPR022754">
    <property type="entry name" value="DNA_pol_III_gamma-3"/>
</dbReference>
<evidence type="ECO:0000256" key="7">
    <source>
        <dbReference type="ARBA" id="ARBA00022741"/>
    </source>
</evidence>
<dbReference type="SUPFAM" id="SSF48019">
    <property type="entry name" value="post-AAA+ oligomerization domain-like"/>
    <property type="match status" value="1"/>
</dbReference>
<dbReference type="Gene3D" id="1.10.8.60">
    <property type="match status" value="1"/>
</dbReference>
<dbReference type="InterPro" id="IPR050238">
    <property type="entry name" value="DNA_Rep/Repair_Clamp_Loader"/>
</dbReference>
<dbReference type="Pfam" id="PF13177">
    <property type="entry name" value="DNA_pol3_delta2"/>
    <property type="match status" value="1"/>
</dbReference>
<protein>
    <recommendedName>
        <fullName evidence="2">DNA-directed DNA polymerase</fullName>
        <ecNumber evidence="2">2.7.7.7</ecNumber>
    </recommendedName>
</protein>
<dbReference type="NCBIfam" id="TIGR02397">
    <property type="entry name" value="dnaX_nterm"/>
    <property type="match status" value="1"/>
</dbReference>
<dbReference type="InterPro" id="IPR001270">
    <property type="entry name" value="ClpA/B"/>
</dbReference>
<dbReference type="CDD" id="cd18137">
    <property type="entry name" value="HLD_clamp_pol_III_gamma_tau"/>
    <property type="match status" value="1"/>
</dbReference>
<feature type="compositionally biased region" description="Low complexity" evidence="12">
    <location>
        <begin position="380"/>
        <end position="393"/>
    </location>
</feature>
<dbReference type="GO" id="GO:0046872">
    <property type="term" value="F:metal ion binding"/>
    <property type="evidence" value="ECO:0007669"/>
    <property type="project" value="UniProtKB-KW"/>
</dbReference>
<evidence type="ECO:0000256" key="2">
    <source>
        <dbReference type="ARBA" id="ARBA00012417"/>
    </source>
</evidence>
<proteinExistence type="inferred from homology"/>
<reference evidence="15" key="1">
    <citation type="submission" date="2016-11" db="EMBL/GenBank/DDBJ databases">
        <authorList>
            <person name="Jaros S."/>
            <person name="Januszkiewicz K."/>
            <person name="Wedrychowicz H."/>
        </authorList>
    </citation>
    <scope>NUCLEOTIDE SEQUENCE [LARGE SCALE GENOMIC DNA]</scope>
    <source>
        <strain evidence="15">DSM 4029</strain>
    </source>
</reference>
<feature type="domain" description="AAA+ ATPase" evidence="13">
    <location>
        <begin position="39"/>
        <end position="181"/>
    </location>
</feature>
<comment type="catalytic activity">
    <reaction evidence="11">
        <text>DNA(n) + a 2'-deoxyribonucleoside 5'-triphosphate = DNA(n+1) + diphosphate</text>
        <dbReference type="Rhea" id="RHEA:22508"/>
        <dbReference type="Rhea" id="RHEA-COMP:17339"/>
        <dbReference type="Rhea" id="RHEA-COMP:17340"/>
        <dbReference type="ChEBI" id="CHEBI:33019"/>
        <dbReference type="ChEBI" id="CHEBI:61560"/>
        <dbReference type="ChEBI" id="CHEBI:173112"/>
        <dbReference type="EC" id="2.7.7.7"/>
    </reaction>
</comment>
<evidence type="ECO:0000256" key="4">
    <source>
        <dbReference type="ARBA" id="ARBA00022695"/>
    </source>
</evidence>